<dbReference type="InterPro" id="IPR020026">
    <property type="entry name" value="PseC"/>
</dbReference>
<evidence type="ECO:0000313" key="7">
    <source>
        <dbReference type="Proteomes" id="UP001249020"/>
    </source>
</evidence>
<dbReference type="RefSeq" id="WP_311361588.1">
    <property type="nucleotide sequence ID" value="NZ_JAVRIE010000003.1"/>
</dbReference>
<keyword evidence="6" id="KW-0808">Transferase</keyword>
<dbReference type="AlphaFoldDB" id="A0AAW8R1P0"/>
<protein>
    <submittedName>
        <fullName evidence="6">UDP-4-amino-4, 6-dideoxy-N-acetyl-beta-L-altrosamine transaminase</fullName>
        <ecNumber evidence="6">2.6.1.92</ecNumber>
    </submittedName>
</protein>
<feature type="active site" description="Proton acceptor" evidence="3">
    <location>
        <position position="188"/>
    </location>
</feature>
<dbReference type="Pfam" id="PF01041">
    <property type="entry name" value="DegT_DnrJ_EryC1"/>
    <property type="match status" value="1"/>
</dbReference>
<dbReference type="GO" id="GO:0030170">
    <property type="term" value="F:pyridoxal phosphate binding"/>
    <property type="evidence" value="ECO:0007669"/>
    <property type="project" value="TreeGrafter"/>
</dbReference>
<dbReference type="InterPro" id="IPR000653">
    <property type="entry name" value="DegT/StrS_aminotransferase"/>
</dbReference>
<dbReference type="NCBIfam" id="TIGR03588">
    <property type="entry name" value="PseC"/>
    <property type="match status" value="1"/>
</dbReference>
<comment type="similarity">
    <text evidence="2 5">Belongs to the DegT/DnrJ/EryC1 family.</text>
</comment>
<keyword evidence="1 4" id="KW-0663">Pyridoxal phosphate</keyword>
<dbReference type="CDD" id="cd00616">
    <property type="entry name" value="AHBA_syn"/>
    <property type="match status" value="1"/>
</dbReference>
<dbReference type="EMBL" id="JAVRIE010000003">
    <property type="protein sequence ID" value="MDT0582815.1"/>
    <property type="molecule type" value="Genomic_DNA"/>
</dbReference>
<keyword evidence="7" id="KW-1185">Reference proteome</keyword>
<accession>A0AAW8R1P0</accession>
<name>A0AAW8R1P0_9ALTE</name>
<dbReference type="InterPro" id="IPR015422">
    <property type="entry name" value="PyrdxlP-dep_Trfase_small"/>
</dbReference>
<evidence type="ECO:0000256" key="4">
    <source>
        <dbReference type="PIRSR" id="PIRSR000390-2"/>
    </source>
</evidence>
<dbReference type="Proteomes" id="UP001249020">
    <property type="component" value="Unassembled WGS sequence"/>
</dbReference>
<feature type="modified residue" description="N6-(pyridoxal phosphate)lysine" evidence="4">
    <location>
        <position position="188"/>
    </location>
</feature>
<dbReference type="PANTHER" id="PTHR30244">
    <property type="entry name" value="TRANSAMINASE"/>
    <property type="match status" value="1"/>
</dbReference>
<dbReference type="EC" id="2.6.1.92" evidence="6"/>
<keyword evidence="6" id="KW-0032">Aminotransferase</keyword>
<sequence>MIPYGKHHVDSDDIDAVVDVLENHFLTQGTKVPEFEQALCDYTGAKYCTAVNSATSGLHVACLAAGVEAGDLVWSTPNSFVASANCALYCNAKVDFIDMDPATRNIDIEKLAKRVNAAKRDNALPKAIIVVHFAGFSCDMQRISRLLKDTDVVLIEDAAHGLGGSYHGKKIGSCEFSDMSVLSFHPVKSITTAEGGAVMTNSAELAERLVLFAKHGVTRNQDLFEGSPEALLQQGPWYYQQLTLGYNYRLSDMQAALGISQLKKLDGFVAARQKCADFYFEKLKGLPVVLPIDEKQTTTTNEKGNQSGWHLFMIELLDDENCENAEAISAKRKHVFEQLQLKGIGVNVHYIPIHLHPYYQSLGFKAGDYPCAERFYNRAITLPLYPSLTEQEQQKVVDTLTEILQ</sequence>
<dbReference type="PANTHER" id="PTHR30244:SF34">
    <property type="entry name" value="DTDP-4-AMINO-4,6-DIDEOXYGALACTOSE TRANSAMINASE"/>
    <property type="match status" value="1"/>
</dbReference>
<evidence type="ECO:0000256" key="5">
    <source>
        <dbReference type="RuleBase" id="RU004508"/>
    </source>
</evidence>
<reference evidence="6 7" key="1">
    <citation type="submission" date="2023-09" db="EMBL/GenBank/DDBJ databases">
        <authorList>
            <person name="Rey-Velasco X."/>
        </authorList>
    </citation>
    <scope>NUCLEOTIDE SEQUENCE [LARGE SCALE GENOMIC DNA]</scope>
    <source>
        <strain evidence="6 7">W409</strain>
    </source>
</reference>
<comment type="caution">
    <text evidence="6">The sequence shown here is derived from an EMBL/GenBank/DDBJ whole genome shotgun (WGS) entry which is preliminary data.</text>
</comment>
<dbReference type="GO" id="GO:0008483">
    <property type="term" value="F:transaminase activity"/>
    <property type="evidence" value="ECO:0007669"/>
    <property type="project" value="UniProtKB-KW"/>
</dbReference>
<dbReference type="InterPro" id="IPR015421">
    <property type="entry name" value="PyrdxlP-dep_Trfase_major"/>
</dbReference>
<dbReference type="Gene3D" id="3.40.640.10">
    <property type="entry name" value="Type I PLP-dependent aspartate aminotransferase-like (Major domain)"/>
    <property type="match status" value="1"/>
</dbReference>
<dbReference type="SUPFAM" id="SSF53383">
    <property type="entry name" value="PLP-dependent transferases"/>
    <property type="match status" value="1"/>
</dbReference>
<dbReference type="GO" id="GO:0000271">
    <property type="term" value="P:polysaccharide biosynthetic process"/>
    <property type="evidence" value="ECO:0007669"/>
    <property type="project" value="TreeGrafter"/>
</dbReference>
<gene>
    <name evidence="6" type="primary">pseC</name>
    <name evidence="6" type="ORF">RM544_09695</name>
</gene>
<dbReference type="Gene3D" id="3.90.1150.10">
    <property type="entry name" value="Aspartate Aminotransferase, domain 1"/>
    <property type="match status" value="1"/>
</dbReference>
<evidence type="ECO:0000313" key="6">
    <source>
        <dbReference type="EMBL" id="MDT0582815.1"/>
    </source>
</evidence>
<dbReference type="PIRSF" id="PIRSF000390">
    <property type="entry name" value="PLP_StrS"/>
    <property type="match status" value="1"/>
</dbReference>
<evidence type="ECO:0000256" key="1">
    <source>
        <dbReference type="ARBA" id="ARBA00022898"/>
    </source>
</evidence>
<evidence type="ECO:0000256" key="3">
    <source>
        <dbReference type="PIRSR" id="PIRSR000390-1"/>
    </source>
</evidence>
<evidence type="ECO:0000256" key="2">
    <source>
        <dbReference type="ARBA" id="ARBA00037999"/>
    </source>
</evidence>
<organism evidence="6 7">
    <name type="scientific">Brumicola blandensis</name>
    <dbReference type="NCBI Taxonomy" id="3075611"/>
    <lineage>
        <taxon>Bacteria</taxon>
        <taxon>Pseudomonadati</taxon>
        <taxon>Pseudomonadota</taxon>
        <taxon>Gammaproteobacteria</taxon>
        <taxon>Alteromonadales</taxon>
        <taxon>Alteromonadaceae</taxon>
        <taxon>Brumicola</taxon>
    </lineage>
</organism>
<dbReference type="InterPro" id="IPR015424">
    <property type="entry name" value="PyrdxlP-dep_Trfase"/>
</dbReference>
<proteinExistence type="inferred from homology"/>